<name>A0A1W4X7P1_AGRPL</name>
<dbReference type="Gene3D" id="1.10.8.10">
    <property type="entry name" value="DNA helicase RuvA subunit, C-terminal domain"/>
    <property type="match status" value="1"/>
</dbReference>
<reference evidence="7" key="1">
    <citation type="submission" date="2025-08" db="UniProtKB">
        <authorList>
            <consortium name="RefSeq"/>
        </authorList>
    </citation>
    <scope>IDENTIFICATION</scope>
    <source>
        <tissue evidence="7">Entire body</tissue>
    </source>
</reference>
<dbReference type="NCBIfam" id="TIGR00283">
    <property type="entry name" value="arch_pth2"/>
    <property type="match status" value="1"/>
</dbReference>
<dbReference type="InterPro" id="IPR002833">
    <property type="entry name" value="PTH2"/>
</dbReference>
<evidence type="ECO:0000259" key="5">
    <source>
        <dbReference type="PROSITE" id="PS50030"/>
    </source>
</evidence>
<dbReference type="AlphaFoldDB" id="A0A1W4X7P1"/>
<organism evidence="6 7">
    <name type="scientific">Agrilus planipennis</name>
    <name type="common">Emerald ash borer</name>
    <name type="synonym">Agrilus marcopoli</name>
    <dbReference type="NCBI Taxonomy" id="224129"/>
    <lineage>
        <taxon>Eukaryota</taxon>
        <taxon>Metazoa</taxon>
        <taxon>Ecdysozoa</taxon>
        <taxon>Arthropoda</taxon>
        <taxon>Hexapoda</taxon>
        <taxon>Insecta</taxon>
        <taxon>Pterygota</taxon>
        <taxon>Neoptera</taxon>
        <taxon>Endopterygota</taxon>
        <taxon>Coleoptera</taxon>
        <taxon>Polyphaga</taxon>
        <taxon>Elateriformia</taxon>
        <taxon>Buprestoidea</taxon>
        <taxon>Buprestidae</taxon>
        <taxon>Agrilinae</taxon>
        <taxon>Agrilus</taxon>
    </lineage>
</organism>
<dbReference type="GeneID" id="108741677"/>
<proteinExistence type="inferred from homology"/>
<evidence type="ECO:0000256" key="3">
    <source>
        <dbReference type="ARBA" id="ARBA00038050"/>
    </source>
</evidence>
<dbReference type="GO" id="GO:0005829">
    <property type="term" value="C:cytosol"/>
    <property type="evidence" value="ECO:0007669"/>
    <property type="project" value="TreeGrafter"/>
</dbReference>
<evidence type="ECO:0000256" key="4">
    <source>
        <dbReference type="ARBA" id="ARBA00048707"/>
    </source>
</evidence>
<dbReference type="PANTHER" id="PTHR12649:SF29">
    <property type="entry name" value="AMINOACYL-TRNA HYDROLASE"/>
    <property type="match status" value="1"/>
</dbReference>
<dbReference type="FunFam" id="3.40.1490.10:FF:000002">
    <property type="entry name" value="Peptidyl-tRNA hydrolase 2, mitochondrial"/>
    <property type="match status" value="1"/>
</dbReference>
<keyword evidence="6" id="KW-1185">Reference proteome</keyword>
<dbReference type="CDD" id="cd02430">
    <property type="entry name" value="PTH2"/>
    <property type="match status" value="1"/>
</dbReference>
<dbReference type="RefSeq" id="XP_018332054.1">
    <property type="nucleotide sequence ID" value="XM_018476552.2"/>
</dbReference>
<evidence type="ECO:0000256" key="2">
    <source>
        <dbReference type="ARBA" id="ARBA00022801"/>
    </source>
</evidence>
<dbReference type="GO" id="GO:0004045">
    <property type="term" value="F:peptidyl-tRNA hydrolase activity"/>
    <property type="evidence" value="ECO:0007669"/>
    <property type="project" value="UniProtKB-EC"/>
</dbReference>
<gene>
    <name evidence="7" type="primary">LOC108741677</name>
</gene>
<comment type="catalytic activity">
    <reaction evidence="4">
        <text>an N-acyl-L-alpha-aminoacyl-tRNA + H2O = an N-acyl-L-amino acid + a tRNA + H(+)</text>
        <dbReference type="Rhea" id="RHEA:54448"/>
        <dbReference type="Rhea" id="RHEA-COMP:10123"/>
        <dbReference type="Rhea" id="RHEA-COMP:13883"/>
        <dbReference type="ChEBI" id="CHEBI:15377"/>
        <dbReference type="ChEBI" id="CHEBI:15378"/>
        <dbReference type="ChEBI" id="CHEBI:59874"/>
        <dbReference type="ChEBI" id="CHEBI:78442"/>
        <dbReference type="ChEBI" id="CHEBI:138191"/>
        <dbReference type="EC" id="3.1.1.29"/>
    </reaction>
</comment>
<dbReference type="PROSITE" id="PS50030">
    <property type="entry name" value="UBA"/>
    <property type="match status" value="1"/>
</dbReference>
<dbReference type="KEGG" id="apln:108741677"/>
<evidence type="ECO:0000313" key="7">
    <source>
        <dbReference type="RefSeq" id="XP_018332054.1"/>
    </source>
</evidence>
<dbReference type="InterPro" id="IPR009060">
    <property type="entry name" value="UBA-like_sf"/>
</dbReference>
<dbReference type="Proteomes" id="UP000192223">
    <property type="component" value="Unplaced"/>
</dbReference>
<dbReference type="Pfam" id="PF01981">
    <property type="entry name" value="PTH2"/>
    <property type="match status" value="1"/>
</dbReference>
<evidence type="ECO:0000313" key="6">
    <source>
        <dbReference type="Proteomes" id="UP000192223"/>
    </source>
</evidence>
<accession>A0A1W4X7P1</accession>
<dbReference type="EC" id="3.1.1.29" evidence="1"/>
<dbReference type="SUPFAM" id="SSF46934">
    <property type="entry name" value="UBA-like"/>
    <property type="match status" value="1"/>
</dbReference>
<comment type="similarity">
    <text evidence="3">Belongs to the PTH2 family.</text>
</comment>
<dbReference type="Gene3D" id="3.40.1490.10">
    <property type="entry name" value="Bit1"/>
    <property type="match status" value="1"/>
</dbReference>
<dbReference type="InterPro" id="IPR023476">
    <property type="entry name" value="Pep_tRNA_hydro_II_dom_sf"/>
</dbReference>
<protein>
    <recommendedName>
        <fullName evidence="1">peptidyl-tRNA hydrolase</fullName>
        <ecNumber evidence="1">3.1.1.29</ecNumber>
    </recommendedName>
</protein>
<dbReference type="InParanoid" id="A0A1W4X7P1"/>
<sequence length="223" mass="24451">MNAAPVKPNKDFLKLLTEMGISEQIAEHALICTGNDSVEAAMTFLYDNPEVDYSELSVLTNAEQGDSLSGENVRIDKEEKVLMSEAAGEIHVEQKHGSREHHFDEYDEQFKMVFAVNISLNMGTGKIAAQVAHACLGLYNKLLQKNEAAVDVWLSEGEKKIVLKAVDHVHLKELQKKGESHELISYLVQDAGRTQIPAGSCTVLALFGDIATVDEVTGNLSLL</sequence>
<evidence type="ECO:0000256" key="1">
    <source>
        <dbReference type="ARBA" id="ARBA00013260"/>
    </source>
</evidence>
<dbReference type="OrthoDB" id="1733656at2759"/>
<dbReference type="InterPro" id="IPR015940">
    <property type="entry name" value="UBA"/>
</dbReference>
<dbReference type="Pfam" id="PF22562">
    <property type="entry name" value="UBA_7"/>
    <property type="match status" value="1"/>
</dbReference>
<keyword evidence="2 7" id="KW-0378">Hydrolase</keyword>
<dbReference type="SUPFAM" id="SSF102462">
    <property type="entry name" value="Peptidyl-tRNA hydrolase II"/>
    <property type="match status" value="1"/>
</dbReference>
<feature type="domain" description="UBA" evidence="5">
    <location>
        <begin position="7"/>
        <end position="48"/>
    </location>
</feature>
<dbReference type="STRING" id="224129.A0A1W4X7P1"/>
<dbReference type="PANTHER" id="PTHR12649">
    <property type="entry name" value="PEPTIDYL-TRNA HYDROLASE 2"/>
    <property type="match status" value="1"/>
</dbReference>